<gene>
    <name evidence="8" type="ORF">BCM02_10942</name>
</gene>
<keyword evidence="4" id="KW-0408">Iron</keyword>
<sequence length="110" mass="11990">MSVQTQRAYRAVGPLLAFPVGAGKEVRIGTLELAVFRTSDGGVFALENRTPHRKGGPLAEAIVSGHYIYCPLRDLKISLRDGMVQEPDTGQARTYPVKIEDGCVHIEVPE</sequence>
<dbReference type="PROSITE" id="PS51296">
    <property type="entry name" value="RIESKE"/>
    <property type="match status" value="1"/>
</dbReference>
<dbReference type="GO" id="GO:0042128">
    <property type="term" value="P:nitrate assimilation"/>
    <property type="evidence" value="ECO:0007669"/>
    <property type="project" value="UniProtKB-KW"/>
</dbReference>
<name>A0A5S5BXM6_9BACL</name>
<dbReference type="Gene3D" id="2.102.10.10">
    <property type="entry name" value="Rieske [2Fe-2S] iron-sulphur domain"/>
    <property type="match status" value="1"/>
</dbReference>
<dbReference type="GO" id="GO:0051537">
    <property type="term" value="F:2 iron, 2 sulfur cluster binding"/>
    <property type="evidence" value="ECO:0007669"/>
    <property type="project" value="UniProtKB-KW"/>
</dbReference>
<evidence type="ECO:0000313" key="8">
    <source>
        <dbReference type="EMBL" id="TYP71764.1"/>
    </source>
</evidence>
<dbReference type="AlphaFoldDB" id="A0A5S5BXM6"/>
<dbReference type="RefSeq" id="WP_148931402.1">
    <property type="nucleotide sequence ID" value="NZ_VNHS01000009.1"/>
</dbReference>
<keyword evidence="2" id="KW-0479">Metal-binding</keyword>
<dbReference type="InterPro" id="IPR017941">
    <property type="entry name" value="Rieske_2Fe-2S"/>
</dbReference>
<evidence type="ECO:0000259" key="7">
    <source>
        <dbReference type="PROSITE" id="PS51296"/>
    </source>
</evidence>
<evidence type="ECO:0000256" key="1">
    <source>
        <dbReference type="ARBA" id="ARBA00022714"/>
    </source>
</evidence>
<dbReference type="EMBL" id="VNHS01000009">
    <property type="protein sequence ID" value="TYP71764.1"/>
    <property type="molecule type" value="Genomic_DNA"/>
</dbReference>
<dbReference type="GO" id="GO:0046872">
    <property type="term" value="F:metal ion binding"/>
    <property type="evidence" value="ECO:0007669"/>
    <property type="project" value="UniProtKB-KW"/>
</dbReference>
<dbReference type="Proteomes" id="UP000323257">
    <property type="component" value="Unassembled WGS sequence"/>
</dbReference>
<dbReference type="CDD" id="cd03530">
    <property type="entry name" value="Rieske_NirD_small_Bacillus"/>
    <property type="match status" value="1"/>
</dbReference>
<proteinExistence type="predicted"/>
<dbReference type="SUPFAM" id="SSF50022">
    <property type="entry name" value="ISP domain"/>
    <property type="match status" value="1"/>
</dbReference>
<keyword evidence="1" id="KW-0001">2Fe-2S</keyword>
<organism evidence="8 9">
    <name type="scientific">Paenibacillus methanolicus</name>
    <dbReference type="NCBI Taxonomy" id="582686"/>
    <lineage>
        <taxon>Bacteria</taxon>
        <taxon>Bacillati</taxon>
        <taxon>Bacillota</taxon>
        <taxon>Bacilli</taxon>
        <taxon>Bacillales</taxon>
        <taxon>Paenibacillaceae</taxon>
        <taxon>Paenibacillus</taxon>
    </lineage>
</organism>
<dbReference type="InterPro" id="IPR036922">
    <property type="entry name" value="Rieske_2Fe-2S_sf"/>
</dbReference>
<keyword evidence="5" id="KW-0411">Iron-sulfur</keyword>
<reference evidence="8 9" key="1">
    <citation type="submission" date="2019-07" db="EMBL/GenBank/DDBJ databases">
        <title>Genomic Encyclopedia of Type Strains, Phase III (KMG-III): the genomes of soil and plant-associated and newly described type strains.</title>
        <authorList>
            <person name="Whitman W."/>
        </authorList>
    </citation>
    <scope>NUCLEOTIDE SEQUENCE [LARGE SCALE GENOMIC DNA]</scope>
    <source>
        <strain evidence="8 9">BL24</strain>
    </source>
</reference>
<dbReference type="GO" id="GO:0016705">
    <property type="term" value="F:oxidoreductase activity, acting on paired donors, with incorporation or reduction of molecular oxygen"/>
    <property type="evidence" value="ECO:0007669"/>
    <property type="project" value="UniProtKB-ARBA"/>
</dbReference>
<evidence type="ECO:0000256" key="5">
    <source>
        <dbReference type="ARBA" id="ARBA00023014"/>
    </source>
</evidence>
<dbReference type="OrthoDB" id="593800at2"/>
<dbReference type="NCBIfam" id="TIGR02378">
    <property type="entry name" value="nirD_assim_sml"/>
    <property type="match status" value="1"/>
</dbReference>
<evidence type="ECO:0000256" key="2">
    <source>
        <dbReference type="ARBA" id="ARBA00022723"/>
    </source>
</evidence>
<dbReference type="GO" id="GO:0008942">
    <property type="term" value="F:nitrite reductase [NAD(P)H] activity"/>
    <property type="evidence" value="ECO:0007669"/>
    <property type="project" value="InterPro"/>
</dbReference>
<protein>
    <submittedName>
        <fullName evidence="8">Nitrite reductase (NADH) small subunit</fullName>
    </submittedName>
</protein>
<keyword evidence="9" id="KW-1185">Reference proteome</keyword>
<dbReference type="Pfam" id="PF13806">
    <property type="entry name" value="Rieske_2"/>
    <property type="match status" value="1"/>
</dbReference>
<comment type="caution">
    <text evidence="8">The sequence shown here is derived from an EMBL/GenBank/DDBJ whole genome shotgun (WGS) entry which is preliminary data.</text>
</comment>
<evidence type="ECO:0000256" key="3">
    <source>
        <dbReference type="ARBA" id="ARBA00023002"/>
    </source>
</evidence>
<evidence type="ECO:0000256" key="6">
    <source>
        <dbReference type="ARBA" id="ARBA00023063"/>
    </source>
</evidence>
<keyword evidence="3" id="KW-0560">Oxidoreductase</keyword>
<feature type="domain" description="Rieske" evidence="7">
    <location>
        <begin position="10"/>
        <end position="106"/>
    </location>
</feature>
<dbReference type="InterPro" id="IPR012748">
    <property type="entry name" value="Rieske-like_NirD"/>
</dbReference>
<evidence type="ECO:0000313" key="9">
    <source>
        <dbReference type="Proteomes" id="UP000323257"/>
    </source>
</evidence>
<keyword evidence="6" id="KW-0534">Nitrate assimilation</keyword>
<accession>A0A5S5BXM6</accession>
<dbReference type="GO" id="GO:0004497">
    <property type="term" value="F:monooxygenase activity"/>
    <property type="evidence" value="ECO:0007669"/>
    <property type="project" value="UniProtKB-ARBA"/>
</dbReference>
<evidence type="ECO:0000256" key="4">
    <source>
        <dbReference type="ARBA" id="ARBA00023004"/>
    </source>
</evidence>